<name>A0ABZ3IJK4_9FIRM</name>
<protein>
    <submittedName>
        <fullName evidence="1">Uncharacterized protein</fullName>
    </submittedName>
</protein>
<proteinExistence type="predicted"/>
<accession>A0ABZ3IJK4</accession>
<gene>
    <name evidence="1" type="ORF">SPSIL_020140</name>
</gene>
<dbReference type="Proteomes" id="UP000216752">
    <property type="component" value="Chromosome"/>
</dbReference>
<evidence type="ECO:0000313" key="1">
    <source>
        <dbReference type="EMBL" id="XFO65867.1"/>
    </source>
</evidence>
<keyword evidence="2" id="KW-1185">Reference proteome</keyword>
<sequence>MERWPSILRKNITGVVFTCIFCRGVILLEKEKIVINSIVAGRILLAAAIRLAEKRRVKALEEKKAE</sequence>
<reference evidence="1" key="1">
    <citation type="submission" date="2024-05" db="EMBL/GenBank/DDBJ databases">
        <title>Isolation and characterization of Sporomusa carbonis sp. nov., a carboxydotrophic hydrogenogen in the genus of Sporomusa isolated from a charcoal burning pile.</title>
        <authorList>
            <person name="Boeer T."/>
            <person name="Rosenbaum F."/>
            <person name="Eysell L."/>
            <person name="Mueller V."/>
            <person name="Daniel R."/>
            <person name="Poehlein A."/>
        </authorList>
    </citation>
    <scope>NUCLEOTIDE SEQUENCE [LARGE SCALE GENOMIC DNA]</scope>
    <source>
        <strain evidence="1">DSM 10669</strain>
    </source>
</reference>
<evidence type="ECO:0000313" key="2">
    <source>
        <dbReference type="Proteomes" id="UP000216752"/>
    </source>
</evidence>
<organism evidence="1 2">
    <name type="scientific">Sporomusa silvacetica DSM 10669</name>
    <dbReference type="NCBI Taxonomy" id="1123289"/>
    <lineage>
        <taxon>Bacteria</taxon>
        <taxon>Bacillati</taxon>
        <taxon>Bacillota</taxon>
        <taxon>Negativicutes</taxon>
        <taxon>Selenomonadales</taxon>
        <taxon>Sporomusaceae</taxon>
        <taxon>Sporomusa</taxon>
    </lineage>
</organism>
<dbReference type="EMBL" id="CP155573">
    <property type="protein sequence ID" value="XFO65867.1"/>
    <property type="molecule type" value="Genomic_DNA"/>
</dbReference>